<protein>
    <recommendedName>
        <fullName evidence="4">DUF3592 domain-containing protein</fullName>
    </recommendedName>
</protein>
<dbReference type="AlphaFoldDB" id="A0A7W2DU14"/>
<evidence type="ECO:0000313" key="2">
    <source>
        <dbReference type="EMBL" id="MBA5222995.1"/>
    </source>
</evidence>
<dbReference type="Proteomes" id="UP000587608">
    <property type="component" value="Unassembled WGS sequence"/>
</dbReference>
<feature type="transmembrane region" description="Helical" evidence="1">
    <location>
        <begin position="6"/>
        <end position="25"/>
    </location>
</feature>
<evidence type="ECO:0008006" key="4">
    <source>
        <dbReference type="Google" id="ProtNLM"/>
    </source>
</evidence>
<name>A0A7W2DU14_9ACTN</name>
<reference evidence="2 3" key="1">
    <citation type="submission" date="2020-07" db="EMBL/GenBank/DDBJ databases">
        <title>Differential regulation of undecylprodigiosin biosynthesis in the yeast-scavenging Streptomyces strain MBK6.</title>
        <authorList>
            <person name="Baral B."/>
            <person name="Siitonen V."/>
            <person name="Laughlin M."/>
            <person name="Yamada K."/>
            <person name="Ilomaeki M."/>
            <person name="Metsae-Ketelae M."/>
            <person name="Niemi J."/>
        </authorList>
    </citation>
    <scope>NUCLEOTIDE SEQUENCE [LARGE SCALE GENOMIC DNA]</scope>
    <source>
        <strain evidence="2 3">MBK6</strain>
    </source>
</reference>
<proteinExistence type="predicted"/>
<feature type="transmembrane region" description="Helical" evidence="1">
    <location>
        <begin position="118"/>
        <end position="138"/>
    </location>
</feature>
<dbReference type="RefSeq" id="WP_191853145.1">
    <property type="nucleotide sequence ID" value="NZ_CP108323.1"/>
</dbReference>
<keyword evidence="1" id="KW-0812">Transmembrane</keyword>
<evidence type="ECO:0000313" key="3">
    <source>
        <dbReference type="Proteomes" id="UP000587608"/>
    </source>
</evidence>
<gene>
    <name evidence="2" type="ORF">H1X69_16430</name>
</gene>
<sequence>MGFLFHFFIPGLLLFLVYAGWRSVVRVQERRAAWASGLTAQGRVVRAWVTTRIVNNVPRYTHWHEYDFTTVDDRAVRFSESGGPRDRAEGERVLVHYTRENPERATAGEPTPGRDSAVLAYVLIILGAGFLVTLWAGVTYW</sequence>
<dbReference type="EMBL" id="JACERG010000010">
    <property type="protein sequence ID" value="MBA5222995.1"/>
    <property type="molecule type" value="Genomic_DNA"/>
</dbReference>
<evidence type="ECO:0000256" key="1">
    <source>
        <dbReference type="SAM" id="Phobius"/>
    </source>
</evidence>
<keyword evidence="1" id="KW-1133">Transmembrane helix</keyword>
<comment type="caution">
    <text evidence="2">The sequence shown here is derived from an EMBL/GenBank/DDBJ whole genome shotgun (WGS) entry which is preliminary data.</text>
</comment>
<accession>A0A7W2DU14</accession>
<organism evidence="2 3">
    <name type="scientific">Streptomyces griseoaurantiacus</name>
    <dbReference type="NCBI Taxonomy" id="68213"/>
    <lineage>
        <taxon>Bacteria</taxon>
        <taxon>Bacillati</taxon>
        <taxon>Actinomycetota</taxon>
        <taxon>Actinomycetes</taxon>
        <taxon>Kitasatosporales</taxon>
        <taxon>Streptomycetaceae</taxon>
        <taxon>Streptomyces</taxon>
        <taxon>Streptomyces aurantiacus group</taxon>
    </lineage>
</organism>
<keyword evidence="1" id="KW-0472">Membrane</keyword>